<dbReference type="InterPro" id="IPR007921">
    <property type="entry name" value="CHAP_dom"/>
</dbReference>
<feature type="compositionally biased region" description="Low complexity" evidence="1">
    <location>
        <begin position="151"/>
        <end position="163"/>
    </location>
</feature>
<feature type="domain" description="Peptidase C51" evidence="3">
    <location>
        <begin position="221"/>
        <end position="348"/>
    </location>
</feature>
<evidence type="ECO:0000313" key="4">
    <source>
        <dbReference type="EMBL" id="OZG51134.1"/>
    </source>
</evidence>
<comment type="caution">
    <text evidence="4">The sequence shown here is derived from an EMBL/GenBank/DDBJ whole genome shotgun (WGS) entry which is preliminary data.</text>
</comment>
<evidence type="ECO:0000313" key="5">
    <source>
        <dbReference type="Proteomes" id="UP000216454"/>
    </source>
</evidence>
<reference evidence="4 5" key="1">
    <citation type="journal article" date="2017" name="BMC Genomics">
        <title>Comparative genomic and phylogenomic analyses of the Bifidobacteriaceae family.</title>
        <authorList>
            <person name="Lugli G.A."/>
            <person name="Milani C."/>
            <person name="Turroni F."/>
            <person name="Duranti S."/>
            <person name="Mancabelli L."/>
            <person name="Mangifesta M."/>
            <person name="Ferrario C."/>
            <person name="Modesto M."/>
            <person name="Mattarelli P."/>
            <person name="Jiri K."/>
            <person name="van Sinderen D."/>
            <person name="Ventura M."/>
        </authorList>
    </citation>
    <scope>NUCLEOTIDE SEQUENCE [LARGE SCALE GENOMIC DNA]</scope>
    <source>
        <strain evidence="4 5">DSM 24744</strain>
    </source>
</reference>
<name>A0A261EW96_9BIFI</name>
<keyword evidence="2" id="KW-0472">Membrane</keyword>
<evidence type="ECO:0000259" key="3">
    <source>
        <dbReference type="PROSITE" id="PS50911"/>
    </source>
</evidence>
<dbReference type="OrthoDB" id="3240061at2"/>
<keyword evidence="5" id="KW-1185">Reference proteome</keyword>
<evidence type="ECO:0000256" key="1">
    <source>
        <dbReference type="SAM" id="MobiDB-lite"/>
    </source>
</evidence>
<organism evidence="4 5">
    <name type="scientific">Pseudoscardovia suis</name>
    <dbReference type="NCBI Taxonomy" id="987063"/>
    <lineage>
        <taxon>Bacteria</taxon>
        <taxon>Bacillati</taxon>
        <taxon>Actinomycetota</taxon>
        <taxon>Actinomycetes</taxon>
        <taxon>Bifidobacteriales</taxon>
        <taxon>Bifidobacteriaceae</taxon>
        <taxon>Pseudoscardovia</taxon>
    </lineage>
</organism>
<keyword evidence="2" id="KW-0812">Transmembrane</keyword>
<dbReference type="SUPFAM" id="SSF54001">
    <property type="entry name" value="Cysteine proteinases"/>
    <property type="match status" value="1"/>
</dbReference>
<protein>
    <submittedName>
        <fullName evidence="4">Peptidoglycan-binding protein LysM</fullName>
    </submittedName>
</protein>
<accession>A0A261EW96</accession>
<feature type="region of interest" description="Disordered" evidence="1">
    <location>
        <begin position="151"/>
        <end position="183"/>
    </location>
</feature>
<dbReference type="PROSITE" id="PS50911">
    <property type="entry name" value="CHAP"/>
    <property type="match status" value="1"/>
</dbReference>
<feature type="region of interest" description="Disordered" evidence="1">
    <location>
        <begin position="1"/>
        <end position="33"/>
    </location>
</feature>
<dbReference type="InterPro" id="IPR038765">
    <property type="entry name" value="Papain-like_cys_pep_sf"/>
</dbReference>
<dbReference type="RefSeq" id="WP_094691427.1">
    <property type="nucleotide sequence ID" value="NZ_MWWQ01000009.1"/>
</dbReference>
<proteinExistence type="predicted"/>
<feature type="transmembrane region" description="Helical" evidence="2">
    <location>
        <begin position="109"/>
        <end position="134"/>
    </location>
</feature>
<dbReference type="EMBL" id="MWWQ01000009">
    <property type="protein sequence ID" value="OZG51134.1"/>
    <property type="molecule type" value="Genomic_DNA"/>
</dbReference>
<dbReference type="Pfam" id="PF05257">
    <property type="entry name" value="CHAP"/>
    <property type="match status" value="1"/>
</dbReference>
<keyword evidence="2" id="KW-1133">Transmembrane helix</keyword>
<dbReference type="AlphaFoldDB" id="A0A261EW96"/>
<gene>
    <name evidence="4" type="ORF">PSSU_1071</name>
</gene>
<sequence>MRHAQHAAIHAWRDSSREPQAYDDGEPTPRHGGRHVAVSHAEARHAQHGLVPVVAKSALSNATSRGKDSNATVSVVDVRTMLLHELNTPPTTRRAIRQRKQREARKANIMFAGVVTVLLGTTGSLCVASAAGAFPRLPQSVAATQSVTLTDGSLSSDSDNLSSRSDRTASVDTSSSGSWDGEESLGQLKVNTLSSRTVILPAGTQIADGIWKNSELYLADAQDVDVPDSIDHQTGDTGNTYPYGQCTWWAYERRHQLGLPVGSNFGDARNWAAAAQALGYSVDNTPRVGDVVVFAPGQAGASSVYGHVAVVEAVVDDKIVVSEGNSGGALGQATSRTLANAQNFTYIHY</sequence>
<evidence type="ECO:0000256" key="2">
    <source>
        <dbReference type="SAM" id="Phobius"/>
    </source>
</evidence>
<dbReference type="Proteomes" id="UP000216454">
    <property type="component" value="Unassembled WGS sequence"/>
</dbReference>
<dbReference type="Gene3D" id="3.90.1720.10">
    <property type="entry name" value="endopeptidase domain like (from Nostoc punctiforme)"/>
    <property type="match status" value="1"/>
</dbReference>